<dbReference type="InterPro" id="IPR002110">
    <property type="entry name" value="Ankyrin_rpt"/>
</dbReference>
<dbReference type="PROSITE" id="PS50088">
    <property type="entry name" value="ANK_REPEAT"/>
    <property type="match status" value="6"/>
</dbReference>
<reference evidence="5" key="1">
    <citation type="submission" date="2019-11" db="EMBL/GenBank/DDBJ databases">
        <title>Bipolaris sorokiniana Genome sequencing.</title>
        <authorList>
            <person name="Wang H."/>
        </authorList>
    </citation>
    <scope>NUCLEOTIDE SEQUENCE</scope>
</reference>
<dbReference type="InterPro" id="IPR036770">
    <property type="entry name" value="Ankyrin_rpt-contain_sf"/>
</dbReference>
<dbReference type="Gene3D" id="1.25.40.20">
    <property type="entry name" value="Ankyrin repeat-containing domain"/>
    <property type="match status" value="2"/>
</dbReference>
<evidence type="ECO:0000256" key="2">
    <source>
        <dbReference type="PROSITE-ProRule" id="PRU00023"/>
    </source>
</evidence>
<dbReference type="Pfam" id="PF24883">
    <property type="entry name" value="NPHP3_N"/>
    <property type="match status" value="1"/>
</dbReference>
<dbReference type="InterPro" id="IPR053137">
    <property type="entry name" value="NLR-like"/>
</dbReference>
<evidence type="ECO:0000259" key="4">
    <source>
        <dbReference type="Pfam" id="PF24883"/>
    </source>
</evidence>
<dbReference type="Gene3D" id="3.40.50.300">
    <property type="entry name" value="P-loop containing nucleotide triphosphate hydrolases"/>
    <property type="match status" value="1"/>
</dbReference>
<dbReference type="SUPFAM" id="SSF52540">
    <property type="entry name" value="P-loop containing nucleoside triphosphate hydrolases"/>
    <property type="match status" value="1"/>
</dbReference>
<feature type="repeat" description="ANK" evidence="2">
    <location>
        <begin position="1043"/>
        <end position="1075"/>
    </location>
</feature>
<dbReference type="PANTHER" id="PTHR46082">
    <property type="entry name" value="ATP/GTP-BINDING PROTEIN-RELATED"/>
    <property type="match status" value="1"/>
</dbReference>
<dbReference type="Proteomes" id="UP000624244">
    <property type="component" value="Unassembled WGS sequence"/>
</dbReference>
<dbReference type="InterPro" id="IPR056884">
    <property type="entry name" value="NPHP3-like_N"/>
</dbReference>
<dbReference type="InterPro" id="IPR000845">
    <property type="entry name" value="Nucleoside_phosphorylase_d"/>
</dbReference>
<gene>
    <name evidence="5" type="ORF">GGP41_001140</name>
</gene>
<feature type="repeat" description="ANK" evidence="2">
    <location>
        <begin position="1105"/>
        <end position="1137"/>
    </location>
</feature>
<organism evidence="5 6">
    <name type="scientific">Cochliobolus sativus</name>
    <name type="common">Common root rot and spot blotch fungus</name>
    <name type="synonym">Bipolaris sorokiniana</name>
    <dbReference type="NCBI Taxonomy" id="45130"/>
    <lineage>
        <taxon>Eukaryota</taxon>
        <taxon>Fungi</taxon>
        <taxon>Dikarya</taxon>
        <taxon>Ascomycota</taxon>
        <taxon>Pezizomycotina</taxon>
        <taxon>Dothideomycetes</taxon>
        <taxon>Pleosporomycetidae</taxon>
        <taxon>Pleosporales</taxon>
        <taxon>Pleosporineae</taxon>
        <taxon>Pleosporaceae</taxon>
        <taxon>Bipolaris</taxon>
    </lineage>
</organism>
<accession>A0A8H6DR83</accession>
<feature type="domain" description="Nephrocystin 3-like N-terminal" evidence="4">
    <location>
        <begin position="369"/>
        <end position="547"/>
    </location>
</feature>
<dbReference type="InterPro" id="IPR035994">
    <property type="entry name" value="Nucleoside_phosphorylase_sf"/>
</dbReference>
<dbReference type="PRINTS" id="PR01415">
    <property type="entry name" value="ANKYRIN"/>
</dbReference>
<feature type="repeat" description="ANK" evidence="2">
    <location>
        <begin position="977"/>
        <end position="1009"/>
    </location>
</feature>
<keyword evidence="1" id="KW-0677">Repeat</keyword>
<dbReference type="Gene3D" id="3.40.50.1580">
    <property type="entry name" value="Nucleoside phosphorylase domain"/>
    <property type="match status" value="1"/>
</dbReference>
<keyword evidence="2" id="KW-0040">ANK repeat</keyword>
<proteinExistence type="predicted"/>
<evidence type="ECO:0008006" key="7">
    <source>
        <dbReference type="Google" id="ProtNLM"/>
    </source>
</evidence>
<sequence>MLRQLRREEYTVGWVCALPVELAAAREMLDEKHEDAIREVSDNDENVYCMGSIAGHNVVIVCLPAGHIGNSPAATVATQMRTAFKGMQFGLMVGIGGGVPSAGVDIRLGDVVVSQPQGTFGGVVQYDFGRRTPNGLERIGSLNSPPQILLSAVSAVQANAMVNESTLLDHLSTLERNPVFQRRSAGPDLLFKAVYNHKHGATCSKCSMRSRQPRPERKSGEEVIVHYGTIASSNQVMKDAAQRDRVSAELSGILCFEMEAAGLMNSFPCLVIRGIADYADTHKNHKWQAYGAGTAAAYAKELLSVIPVANVMNKRLAEDAMNGASISIHSKKPSQTPLSGEQRQILLDSLKFEQINARQKTIKTAHAKTCRWLLKSEQYLDWLDITKLDKHHGFLWIKGNAGTGKSTLMKFALVDAHKTMKDHIILSFFFNARGEEMEKSTIGAYRSLLMQLLEHVPVLQNVFDSLSFLLPSFSADSEWDTEWDTESLKTLLEQAIQNLGDLPVVCLIDALDECEEEQIRDMIQFFEHIGDLAVSNGIRFQVCFSSRHYPYITISNGLELVLERQEGHSQDIADYIEAKLKIGKSKTAQQIRAELQEKASGVFMWVVLVVGILNTESDRGKIHTLRQKLHEIPGDLHKLFHDILTRDSHHKDELVLCIQWVLFAKQPLSPEQLYHAIYAGTNLEAVKDWDPEDITKDVIKRFILNSSKGLAEATTSTEPRVQFIHESVRDFLLKENGLGKIWPEFRSNFHGQSYEQLKQCCLNYISVDITTPLKIPNNLPKASSQQSASLRKLAAQRFPFLEYATRNVLYHADAAEGKGISQVNFLHSFPLPRWIKLDNLFEKHEVRRHTKRVSLLYILAELNAANLIRARPSTNSCLDVEKERYGCAFFAANATGSHEAMQACIEGLKAGHSVAEHDKSWSEENSLHERMESSLGRSFKCSKKDGILIHAVEIGSVAVCSYLIGLGGLDLDSKDTKGRTPLYVAAEKGASVLTRILLDKGADVNAQGGHYGSALQAASAEGHKDIVTLLLDKGADVHTQGGHCSNALCAASAEGHKDIVTLLLNKGADGGLYDNALCAASAKGDKDIVTLLLDKGTNFNAQSRQLDKALYIASNGGYKDIATLLLEKGADVNAHGGHDGNALYTASYEGHKEIVKLLLDKGADVNAQSWFHSNALQAALGRGHKDIVTLLLDKGANIITKRS</sequence>
<evidence type="ECO:0000256" key="1">
    <source>
        <dbReference type="ARBA" id="ARBA00022737"/>
    </source>
</evidence>
<name>A0A8H6DR83_COCSA</name>
<evidence type="ECO:0000259" key="3">
    <source>
        <dbReference type="Pfam" id="PF01048"/>
    </source>
</evidence>
<dbReference type="Pfam" id="PF12796">
    <property type="entry name" value="Ank_2"/>
    <property type="match status" value="2"/>
</dbReference>
<dbReference type="PANTHER" id="PTHR46082:SF11">
    <property type="entry name" value="AAA+ ATPASE DOMAIN-CONTAINING PROTEIN-RELATED"/>
    <property type="match status" value="1"/>
</dbReference>
<dbReference type="InterPro" id="IPR027417">
    <property type="entry name" value="P-loop_NTPase"/>
</dbReference>
<dbReference type="SUPFAM" id="SSF53167">
    <property type="entry name" value="Purine and uridine phosphorylases"/>
    <property type="match status" value="1"/>
</dbReference>
<dbReference type="EMBL" id="WNKQ01000020">
    <property type="protein sequence ID" value="KAF5845057.1"/>
    <property type="molecule type" value="Genomic_DNA"/>
</dbReference>
<dbReference type="AlphaFoldDB" id="A0A8H6DR83"/>
<dbReference type="SMART" id="SM00248">
    <property type="entry name" value="ANK"/>
    <property type="match status" value="8"/>
</dbReference>
<feature type="repeat" description="ANK" evidence="2">
    <location>
        <begin position="1171"/>
        <end position="1203"/>
    </location>
</feature>
<protein>
    <recommendedName>
        <fullName evidence="7">Nucleoside phosphorylase domain-containing protein</fullName>
    </recommendedName>
</protein>
<feature type="repeat" description="ANK" evidence="2">
    <location>
        <begin position="1010"/>
        <end position="1042"/>
    </location>
</feature>
<evidence type="ECO:0000313" key="5">
    <source>
        <dbReference type="EMBL" id="KAF5845057.1"/>
    </source>
</evidence>
<comment type="caution">
    <text evidence="5">The sequence shown here is derived from an EMBL/GenBank/DDBJ whole genome shotgun (WGS) entry which is preliminary data.</text>
</comment>
<feature type="domain" description="Nucleoside phosphorylase" evidence="3">
    <location>
        <begin position="12"/>
        <end position="290"/>
    </location>
</feature>
<dbReference type="GO" id="GO:0009116">
    <property type="term" value="P:nucleoside metabolic process"/>
    <property type="evidence" value="ECO:0007669"/>
    <property type="project" value="InterPro"/>
</dbReference>
<dbReference type="SUPFAM" id="SSF48403">
    <property type="entry name" value="Ankyrin repeat"/>
    <property type="match status" value="1"/>
</dbReference>
<feature type="repeat" description="ANK" evidence="2">
    <location>
        <begin position="1138"/>
        <end position="1170"/>
    </location>
</feature>
<evidence type="ECO:0000313" key="6">
    <source>
        <dbReference type="Proteomes" id="UP000624244"/>
    </source>
</evidence>
<dbReference type="GO" id="GO:0003824">
    <property type="term" value="F:catalytic activity"/>
    <property type="evidence" value="ECO:0007669"/>
    <property type="project" value="InterPro"/>
</dbReference>
<dbReference type="PROSITE" id="PS50297">
    <property type="entry name" value="ANK_REP_REGION"/>
    <property type="match status" value="5"/>
</dbReference>
<dbReference type="Pfam" id="PF01048">
    <property type="entry name" value="PNP_UDP_1"/>
    <property type="match status" value="1"/>
</dbReference>